<proteinExistence type="predicted"/>
<feature type="non-terminal residue" evidence="1">
    <location>
        <position position="1"/>
    </location>
</feature>
<dbReference type="Proteomes" id="UP000321083">
    <property type="component" value="Unassembled WGS sequence"/>
</dbReference>
<gene>
    <name evidence="1" type="ORF">E3A20_19200</name>
</gene>
<evidence type="ECO:0000313" key="1">
    <source>
        <dbReference type="EMBL" id="TWW08950.1"/>
    </source>
</evidence>
<sequence>DEYVHYGEDTVKFLTLDFNWRDQAWYLGDKLIAKRHRGWQVEMNPDYTYPVWTDMQETHVSFRVEVRERLPE</sequence>
<name>A0A5C6M2H1_9PLAN</name>
<accession>A0A5C6M2H1</accession>
<comment type="caution">
    <text evidence="1">The sequence shown here is derived from an EMBL/GenBank/DDBJ whole genome shotgun (WGS) entry which is preliminary data.</text>
</comment>
<dbReference type="EMBL" id="SRHE01000441">
    <property type="protein sequence ID" value="TWW08950.1"/>
    <property type="molecule type" value="Genomic_DNA"/>
</dbReference>
<protein>
    <submittedName>
        <fullName evidence="1">Uncharacterized protein</fullName>
    </submittedName>
</protein>
<reference evidence="1 2" key="2">
    <citation type="submission" date="2019-08" db="EMBL/GenBank/DDBJ databases">
        <authorList>
            <person name="Henke P."/>
        </authorList>
    </citation>
    <scope>NUCLEOTIDE SEQUENCE [LARGE SCALE GENOMIC DNA]</scope>
    <source>
        <strain evidence="1">Phe10_nw2017</strain>
    </source>
</reference>
<dbReference type="AlphaFoldDB" id="A0A5C6M2H1"/>
<keyword evidence="2" id="KW-1185">Reference proteome</keyword>
<reference evidence="1 2" key="1">
    <citation type="submission" date="2019-08" db="EMBL/GenBank/DDBJ databases">
        <title>100 year-old enigma solved: identification of Planctomyces bekefii, the type genus and species of the phylum Planctomycetes.</title>
        <authorList>
            <person name="Svetlana D.N."/>
            <person name="Overmann J."/>
        </authorList>
    </citation>
    <scope>NUCLEOTIDE SEQUENCE [LARGE SCALE GENOMIC DNA]</scope>
    <source>
        <strain evidence="1">Phe10_nw2017</strain>
    </source>
</reference>
<evidence type="ECO:0000313" key="2">
    <source>
        <dbReference type="Proteomes" id="UP000321083"/>
    </source>
</evidence>
<organism evidence="1 2">
    <name type="scientific">Planctomyces bekefii</name>
    <dbReference type="NCBI Taxonomy" id="1653850"/>
    <lineage>
        <taxon>Bacteria</taxon>
        <taxon>Pseudomonadati</taxon>
        <taxon>Planctomycetota</taxon>
        <taxon>Planctomycetia</taxon>
        <taxon>Planctomycetales</taxon>
        <taxon>Planctomycetaceae</taxon>
        <taxon>Planctomyces</taxon>
    </lineage>
</organism>